<keyword evidence="2" id="KW-1185">Reference proteome</keyword>
<name>A0A401K0C0_9PROT</name>
<dbReference type="RefSeq" id="WP_124706376.1">
    <property type="nucleotide sequence ID" value="NZ_BGOW01000050.1"/>
</dbReference>
<protein>
    <submittedName>
        <fullName evidence="1">Uncharacterized protein</fullName>
    </submittedName>
</protein>
<accession>A0A401K0C0</accession>
<proteinExistence type="predicted"/>
<dbReference type="EMBL" id="BGOW01000050">
    <property type="protein sequence ID" value="GCB02347.1"/>
    <property type="molecule type" value="Genomic_DNA"/>
</dbReference>
<evidence type="ECO:0000313" key="1">
    <source>
        <dbReference type="EMBL" id="GCB02347.1"/>
    </source>
</evidence>
<sequence>MALPERTQQVIQTYAQFIHAIATACHKPELMPQTQQMLTQAEQQGWGAMVMAVRQVLAGKRDSSVYAGLDDDDRIIIEAILRGIQDPATLPDPNQQPDPSAAAPGLAGMIHAAATGDVPALSALADMAEQMVKVGGDMGRLGGSLRRLVNGERDVDLLTRGMSANGRDLIAKLVDELARYNVH</sequence>
<evidence type="ECO:0000313" key="2">
    <source>
        <dbReference type="Proteomes" id="UP000286806"/>
    </source>
</evidence>
<comment type="caution">
    <text evidence="1">The sequence shown here is derived from an EMBL/GenBank/DDBJ whole genome shotgun (WGS) entry which is preliminary data.</text>
</comment>
<dbReference type="PROSITE" id="PS51257">
    <property type="entry name" value="PROKAR_LIPOPROTEIN"/>
    <property type="match status" value="1"/>
</dbReference>
<reference evidence="1 2" key="1">
    <citation type="journal article" date="2019" name="Front. Microbiol.">
        <title>Genomes of Neutrophilic Sulfur-Oxidizing Chemolithoautotrophs Representing 9 Proteobacterial Species From 8 Genera.</title>
        <authorList>
            <person name="Watanabe T."/>
            <person name="Kojima H."/>
            <person name="Umezawa K."/>
            <person name="Hori C."/>
            <person name="Takasuka T.E."/>
            <person name="Kato Y."/>
            <person name="Fukui M."/>
        </authorList>
    </citation>
    <scope>NUCLEOTIDE SEQUENCE [LARGE SCALE GENOMIC DNA]</scope>
    <source>
        <strain evidence="1 2">TTN</strain>
    </source>
</reference>
<dbReference type="OrthoDB" id="5295432at2"/>
<dbReference type="AlphaFoldDB" id="A0A401K0C0"/>
<gene>
    <name evidence="1" type="ORF">SFMTTN_3464</name>
</gene>
<organism evidence="1 2">
    <name type="scientific">Sulfuriferula multivorans</name>
    <dbReference type="NCBI Taxonomy" id="1559896"/>
    <lineage>
        <taxon>Bacteria</taxon>
        <taxon>Pseudomonadati</taxon>
        <taxon>Pseudomonadota</taxon>
        <taxon>Betaproteobacteria</taxon>
        <taxon>Nitrosomonadales</taxon>
        <taxon>Sulfuricellaceae</taxon>
        <taxon>Sulfuriferula</taxon>
    </lineage>
</organism>
<dbReference type="Proteomes" id="UP000286806">
    <property type="component" value="Unassembled WGS sequence"/>
</dbReference>